<dbReference type="Proteomes" id="UP000070174">
    <property type="component" value="Unassembled WGS sequence"/>
</dbReference>
<proteinExistence type="predicted"/>
<comment type="caution">
    <text evidence="1">The sequence shown here is derived from an EMBL/GenBank/DDBJ whole genome shotgun (WGS) entry which is preliminary data.</text>
</comment>
<dbReference type="EMBL" id="LRQE01000041">
    <property type="protein sequence ID" value="KXA28664.1"/>
    <property type="molecule type" value="Genomic_DNA"/>
</dbReference>
<sequence length="43" mass="4750">MFATSIIFPKTNCQIKCKTYAKKLKSFLLGPAPYGKTKIIKGA</sequence>
<dbReference type="AlphaFoldDB" id="A0A133PJE0"/>
<accession>A0A133PJE0</accession>
<protein>
    <submittedName>
        <fullName evidence="1">Uncharacterized protein</fullName>
    </submittedName>
</protein>
<reference evidence="1 2" key="1">
    <citation type="submission" date="2016-01" db="EMBL/GenBank/DDBJ databases">
        <authorList>
            <person name="Oliw E.H."/>
        </authorList>
    </citation>
    <scope>NUCLEOTIDE SEQUENCE [LARGE SCALE GENOMIC DNA]</scope>
    <source>
        <strain evidence="1 2">CMW7756A</strain>
    </source>
</reference>
<organism evidence="1">
    <name type="scientific">Peptoniphilus harei</name>
    <dbReference type="NCBI Taxonomy" id="54005"/>
    <lineage>
        <taxon>Bacteria</taxon>
        <taxon>Bacillati</taxon>
        <taxon>Bacillota</taxon>
        <taxon>Tissierellia</taxon>
        <taxon>Tissierellales</taxon>
        <taxon>Peptoniphilaceae</taxon>
        <taxon>Peptoniphilus</taxon>
    </lineage>
</organism>
<evidence type="ECO:0000313" key="2">
    <source>
        <dbReference type="Proteomes" id="UP000070174"/>
    </source>
</evidence>
<evidence type="ECO:0000313" key="1">
    <source>
        <dbReference type="EMBL" id="KXA28664.1"/>
    </source>
</evidence>
<gene>
    <name evidence="1" type="ORF">HMPREF3229_01660</name>
</gene>
<dbReference type="PATRIC" id="fig|54005.3.peg.1623"/>
<name>A0A133PJE0_9FIRM</name>